<accession>A0A1F5LZC1</accession>
<name>A0A1F5LZC1_PENAI</name>
<dbReference type="AlphaFoldDB" id="A0A1F5LZC1"/>
<reference evidence="1 2" key="1">
    <citation type="journal article" date="2016" name="Sci. Rep.">
        <title>Penicillium arizonense, a new, genome sequenced fungal species, reveals a high chemical diversity in secreted metabolites.</title>
        <authorList>
            <person name="Grijseels S."/>
            <person name="Nielsen J.C."/>
            <person name="Randelovic M."/>
            <person name="Nielsen J."/>
            <person name="Nielsen K.F."/>
            <person name="Workman M."/>
            <person name="Frisvad J.C."/>
        </authorList>
    </citation>
    <scope>NUCLEOTIDE SEQUENCE [LARGE SCALE GENOMIC DNA]</scope>
    <source>
        <strain evidence="1 2">CBS 141311</strain>
    </source>
</reference>
<organism evidence="1 2">
    <name type="scientific">Penicillium arizonense</name>
    <dbReference type="NCBI Taxonomy" id="1835702"/>
    <lineage>
        <taxon>Eukaryota</taxon>
        <taxon>Fungi</taxon>
        <taxon>Dikarya</taxon>
        <taxon>Ascomycota</taxon>
        <taxon>Pezizomycotina</taxon>
        <taxon>Eurotiomycetes</taxon>
        <taxon>Eurotiomycetidae</taxon>
        <taxon>Eurotiales</taxon>
        <taxon>Aspergillaceae</taxon>
        <taxon>Penicillium</taxon>
    </lineage>
</organism>
<sequence length="342" mass="38596">MSPQDTPGRPGEDRPEGIFKYFRRMKSVLRPRSASKHQSLSIPDVAVPTQIAAPAPAPKLLQQPSIPEQPIVPDYNAMQRQKAHAIFAKYNLSFEPTGEKSSTDHQFARVAKPIRMRVRRACHRCETTFGPERVCVNCQHLRCKKCPRLSPAHAQDEEPSFSKMRLHELRAKQRGMLHVTPHLKLSGNPACPLSMTSSMGGPDFTRKAVRQRVRRDCHLCGTMFARGTKQCASCHHLRCKSCPRQPAKLDKYPDGYPGDVEPPKAVPDRTFKKPRRRVHYICHVCTTSYNEDARVCVKCGQTKCDETIRIPPKKIKPEPDPAVIRSLEEKLATMVISANPIT</sequence>
<protein>
    <submittedName>
        <fullName evidence="1">Uncharacterized protein</fullName>
    </submittedName>
</protein>
<dbReference type="Proteomes" id="UP000177622">
    <property type="component" value="Unassembled WGS sequence"/>
</dbReference>
<proteinExistence type="predicted"/>
<dbReference type="GeneID" id="34571024"/>
<evidence type="ECO:0000313" key="2">
    <source>
        <dbReference type="Proteomes" id="UP000177622"/>
    </source>
</evidence>
<comment type="caution">
    <text evidence="1">The sequence shown here is derived from an EMBL/GenBank/DDBJ whole genome shotgun (WGS) entry which is preliminary data.</text>
</comment>
<evidence type="ECO:0000313" key="1">
    <source>
        <dbReference type="EMBL" id="OGE58436.1"/>
    </source>
</evidence>
<dbReference type="InterPro" id="IPR011011">
    <property type="entry name" value="Znf_FYVE_PHD"/>
</dbReference>
<keyword evidence="2" id="KW-1185">Reference proteome</keyword>
<dbReference type="OrthoDB" id="5370011at2759"/>
<dbReference type="RefSeq" id="XP_022493859.1">
    <property type="nucleotide sequence ID" value="XM_022626290.1"/>
</dbReference>
<dbReference type="STRING" id="1835702.A0A1F5LZC1"/>
<gene>
    <name evidence="1" type="ORF">PENARI_c001G02255</name>
</gene>
<dbReference type="SUPFAM" id="SSF57903">
    <property type="entry name" value="FYVE/PHD zinc finger"/>
    <property type="match status" value="1"/>
</dbReference>
<dbReference type="EMBL" id="LXJU01000001">
    <property type="protein sequence ID" value="OGE58436.1"/>
    <property type="molecule type" value="Genomic_DNA"/>
</dbReference>